<dbReference type="GO" id="GO:0005886">
    <property type="term" value="C:plasma membrane"/>
    <property type="evidence" value="ECO:0007669"/>
    <property type="project" value="TreeGrafter"/>
</dbReference>
<evidence type="ECO:0000256" key="6">
    <source>
        <dbReference type="ARBA" id="ARBA00022568"/>
    </source>
</evidence>
<feature type="transmembrane region" description="Helical" evidence="19">
    <location>
        <begin position="172"/>
        <end position="191"/>
    </location>
</feature>
<comment type="subcellular location">
    <subcellularLocation>
        <location evidence="1">Membrane</location>
        <topology evidence="1">Multi-pass membrane protein</topology>
    </subcellularLocation>
</comment>
<name>A0AAW0P7L3_9GOBI</name>
<evidence type="ECO:0000256" key="7">
    <source>
        <dbReference type="ARBA" id="ARBA00022692"/>
    </source>
</evidence>
<dbReference type="GO" id="GO:0060291">
    <property type="term" value="P:long-term synaptic potentiation"/>
    <property type="evidence" value="ECO:0007669"/>
    <property type="project" value="TreeGrafter"/>
</dbReference>
<dbReference type="GO" id="GO:0005262">
    <property type="term" value="F:calcium channel activity"/>
    <property type="evidence" value="ECO:0007669"/>
    <property type="project" value="TreeGrafter"/>
</dbReference>
<keyword evidence="4" id="KW-0050">Antiport</keyword>
<evidence type="ECO:0000313" key="21">
    <source>
        <dbReference type="EMBL" id="KAK7912352.1"/>
    </source>
</evidence>
<feature type="compositionally biased region" description="Basic and acidic residues" evidence="18">
    <location>
        <begin position="256"/>
        <end position="266"/>
    </location>
</feature>
<feature type="domain" description="Sodium/calcium exchanger membrane region" evidence="20">
    <location>
        <begin position="365"/>
        <end position="511"/>
    </location>
</feature>
<dbReference type="AlphaFoldDB" id="A0AAW0P7L3"/>
<dbReference type="InterPro" id="IPR004481">
    <property type="entry name" value="K/Na/Ca-exchanger"/>
</dbReference>
<evidence type="ECO:0000256" key="5">
    <source>
        <dbReference type="ARBA" id="ARBA00022538"/>
    </source>
</evidence>
<dbReference type="PANTHER" id="PTHR10846:SF72">
    <property type="entry name" value="SODIUM_POTASSIUM_CALCIUM EXCHANGER NCKX30C"/>
    <property type="match status" value="1"/>
</dbReference>
<dbReference type="FunFam" id="1.20.1420.30:FF:000004">
    <property type="entry name" value="Sodium/potassium/calcium exchanger 2 isoform 1"/>
    <property type="match status" value="1"/>
</dbReference>
<keyword evidence="7 19" id="KW-0812">Transmembrane</keyword>
<evidence type="ECO:0000256" key="11">
    <source>
        <dbReference type="ARBA" id="ARBA00022958"/>
    </source>
</evidence>
<evidence type="ECO:0000256" key="19">
    <source>
        <dbReference type="SAM" id="Phobius"/>
    </source>
</evidence>
<evidence type="ECO:0000256" key="1">
    <source>
        <dbReference type="ARBA" id="ARBA00004141"/>
    </source>
</evidence>
<feature type="transmembrane region" description="Helical" evidence="19">
    <location>
        <begin position="197"/>
        <end position="216"/>
    </location>
</feature>
<feature type="domain" description="Sodium/calcium exchanger membrane region" evidence="20">
    <location>
        <begin position="73"/>
        <end position="214"/>
    </location>
</feature>
<evidence type="ECO:0000256" key="3">
    <source>
        <dbReference type="ARBA" id="ARBA00022448"/>
    </source>
</evidence>
<comment type="caution">
    <text evidence="21">The sequence shown here is derived from an EMBL/GenBank/DDBJ whole genome shotgun (WGS) entry which is preliminary data.</text>
</comment>
<keyword evidence="3" id="KW-0813">Transport</keyword>
<organism evidence="21 22">
    <name type="scientific">Mugilogobius chulae</name>
    <name type="common">yellowstripe goby</name>
    <dbReference type="NCBI Taxonomy" id="88201"/>
    <lineage>
        <taxon>Eukaryota</taxon>
        <taxon>Metazoa</taxon>
        <taxon>Chordata</taxon>
        <taxon>Craniata</taxon>
        <taxon>Vertebrata</taxon>
        <taxon>Euteleostomi</taxon>
        <taxon>Actinopterygii</taxon>
        <taxon>Neopterygii</taxon>
        <taxon>Teleostei</taxon>
        <taxon>Neoteleostei</taxon>
        <taxon>Acanthomorphata</taxon>
        <taxon>Gobiaria</taxon>
        <taxon>Gobiiformes</taxon>
        <taxon>Gobioidei</taxon>
        <taxon>Gobiidae</taxon>
        <taxon>Gobionellinae</taxon>
        <taxon>Mugilogobius</taxon>
    </lineage>
</organism>
<evidence type="ECO:0000256" key="8">
    <source>
        <dbReference type="ARBA" id="ARBA00022729"/>
    </source>
</evidence>
<feature type="transmembrane region" description="Helical" evidence="19">
    <location>
        <begin position="364"/>
        <end position="384"/>
    </location>
</feature>
<feature type="transmembrane region" description="Helical" evidence="19">
    <location>
        <begin position="68"/>
        <end position="86"/>
    </location>
</feature>
<evidence type="ECO:0000256" key="16">
    <source>
        <dbReference type="ARBA" id="ARBA00023201"/>
    </source>
</evidence>
<feature type="transmembrane region" description="Helical" evidence="19">
    <location>
        <begin position="396"/>
        <end position="418"/>
    </location>
</feature>
<gene>
    <name evidence="21" type="ORF">WMY93_012563</name>
</gene>
<dbReference type="InterPro" id="IPR004837">
    <property type="entry name" value="NaCa_Exmemb"/>
</dbReference>
<dbReference type="FunFam" id="1.20.1420.30:FF:000009">
    <property type="entry name" value="sodium/potassium/calcium exchanger 5 isoform X2"/>
    <property type="match status" value="1"/>
</dbReference>
<evidence type="ECO:0000256" key="13">
    <source>
        <dbReference type="ARBA" id="ARBA00023053"/>
    </source>
</evidence>
<feature type="transmembrane region" description="Helical" evidence="19">
    <location>
        <begin position="494"/>
        <end position="513"/>
    </location>
</feature>
<dbReference type="Gene3D" id="1.20.1420.30">
    <property type="entry name" value="NCX, central ion-binding region"/>
    <property type="match status" value="2"/>
</dbReference>
<evidence type="ECO:0000256" key="14">
    <source>
        <dbReference type="ARBA" id="ARBA00023065"/>
    </source>
</evidence>
<dbReference type="EMBL" id="JBBPFD010000009">
    <property type="protein sequence ID" value="KAK7912352.1"/>
    <property type="molecule type" value="Genomic_DNA"/>
</dbReference>
<sequence>MTPAMTPAMIPVMIPAVTPVVTPPMTPEETPAVSPVNPTNTKLTPAKRSTEMEYPVDVFSLEQRRQGWILLHFFGMLYMFVALAIVCDDYFVPALEVIIEKLEISEDVAGATFMAAGGSAPELFTSLIGVFIAHSNIGIGTIVGSAVFNILFVIGMCAIFAQEVLSLTWWPLFRDVSFYFLNLMLLILFFLDNEVQWYESLVLLLGYLAYVVFMKFNAKIEKMVKRSHFGETRFKCIAPSSWSRSETEASSPDSKPQTKPESDAEPQRPITIQPLHISWIFVVIQNLKKKTTLFDIRNRTLFLNIPEAAETPAEEEEEEKSAPSVLEWPKTRLKQLQYLLQLPIVLLLWVTVPNVQKPFWRRFFALTFFLSILWIAAFSYLMVWWAHQTMGISEEIMGLTILAAGTSIPDLITSVIVARKGLGDMAVSSSVGSNIFDITVGSSTHPLAPLHPHSRGDPVAVSSNGLFCAIVLLFLMLIFVIVSIAACRWRMNRILGLTMFCLYFLFLLLSILLENRTIPCPVTV</sequence>
<dbReference type="InterPro" id="IPR044880">
    <property type="entry name" value="NCX_ion-bd_dom_sf"/>
</dbReference>
<accession>A0AAW0P7L3</accession>
<evidence type="ECO:0000313" key="22">
    <source>
        <dbReference type="Proteomes" id="UP001460270"/>
    </source>
</evidence>
<keyword evidence="5" id="KW-0633">Potassium transport</keyword>
<keyword evidence="14" id="KW-0406">Ion transport</keyword>
<keyword evidence="13" id="KW-0915">Sodium</keyword>
<dbReference type="GO" id="GO:0015293">
    <property type="term" value="F:symporter activity"/>
    <property type="evidence" value="ECO:0007669"/>
    <property type="project" value="UniProtKB-KW"/>
</dbReference>
<feature type="transmembrane region" description="Helical" evidence="19">
    <location>
        <begin position="464"/>
        <end position="487"/>
    </location>
</feature>
<keyword evidence="12 19" id="KW-1133">Transmembrane helix</keyword>
<evidence type="ECO:0000256" key="10">
    <source>
        <dbReference type="ARBA" id="ARBA00022847"/>
    </source>
</evidence>
<feature type="region of interest" description="Disordered" evidence="18">
    <location>
        <begin position="243"/>
        <end position="266"/>
    </location>
</feature>
<dbReference type="GO" id="GO:0006874">
    <property type="term" value="P:intracellular calcium ion homeostasis"/>
    <property type="evidence" value="ECO:0007669"/>
    <property type="project" value="TreeGrafter"/>
</dbReference>
<evidence type="ECO:0000256" key="9">
    <source>
        <dbReference type="ARBA" id="ARBA00022837"/>
    </source>
</evidence>
<proteinExistence type="inferred from homology"/>
<dbReference type="NCBIfam" id="TIGR00367">
    <property type="entry name" value="calcium/sodium antiporter"/>
    <property type="match status" value="1"/>
</dbReference>
<evidence type="ECO:0000256" key="18">
    <source>
        <dbReference type="SAM" id="MobiDB-lite"/>
    </source>
</evidence>
<evidence type="ECO:0000259" key="20">
    <source>
        <dbReference type="Pfam" id="PF01699"/>
    </source>
</evidence>
<evidence type="ECO:0000256" key="4">
    <source>
        <dbReference type="ARBA" id="ARBA00022449"/>
    </source>
</evidence>
<evidence type="ECO:0000256" key="15">
    <source>
        <dbReference type="ARBA" id="ARBA00023136"/>
    </source>
</evidence>
<evidence type="ECO:0000256" key="12">
    <source>
        <dbReference type="ARBA" id="ARBA00022989"/>
    </source>
</evidence>
<feature type="transmembrane region" description="Helical" evidence="19">
    <location>
        <begin position="137"/>
        <end position="160"/>
    </location>
</feature>
<dbReference type="Proteomes" id="UP001460270">
    <property type="component" value="Unassembled WGS sequence"/>
</dbReference>
<evidence type="ECO:0000256" key="17">
    <source>
        <dbReference type="ARBA" id="ARBA00033627"/>
    </source>
</evidence>
<dbReference type="GO" id="GO:0060292">
    <property type="term" value="P:long-term synaptic depression"/>
    <property type="evidence" value="ECO:0007669"/>
    <property type="project" value="TreeGrafter"/>
</dbReference>
<keyword evidence="22" id="KW-1185">Reference proteome</keyword>
<keyword evidence="8" id="KW-0732">Signal</keyword>
<comment type="catalytic activity">
    <reaction evidence="17">
        <text>Ca(2+)(out) + K(+)(out) + 4 Na(+)(in) = Ca(2+)(in) + K(+)(in) + 4 Na(+)(out)</text>
        <dbReference type="Rhea" id="RHEA:69967"/>
        <dbReference type="ChEBI" id="CHEBI:29101"/>
        <dbReference type="ChEBI" id="CHEBI:29103"/>
        <dbReference type="ChEBI" id="CHEBI:29108"/>
    </reaction>
</comment>
<keyword evidence="10" id="KW-0769">Symport</keyword>
<reference evidence="22" key="1">
    <citation type="submission" date="2024-04" db="EMBL/GenBank/DDBJ databases">
        <title>Salinicola lusitanus LLJ914,a marine bacterium isolated from the Okinawa Trough.</title>
        <authorList>
            <person name="Li J."/>
        </authorList>
    </citation>
    <scope>NUCLEOTIDE SEQUENCE [LARGE SCALE GENOMIC DNA]</scope>
</reference>
<evidence type="ECO:0000256" key="2">
    <source>
        <dbReference type="ARBA" id="ARBA00005364"/>
    </source>
</evidence>
<keyword evidence="11" id="KW-0630">Potassium</keyword>
<dbReference type="PANTHER" id="PTHR10846">
    <property type="entry name" value="SODIUM/POTASSIUM/CALCIUM EXCHANGER"/>
    <property type="match status" value="1"/>
</dbReference>
<comment type="similarity">
    <text evidence="2">Belongs to the Ca(2+):cation antiporter (CaCA) (TC 2.A.19) family. SLC24A subfamily.</text>
</comment>
<dbReference type="Pfam" id="PF01699">
    <property type="entry name" value="Na_Ca_ex"/>
    <property type="match status" value="2"/>
</dbReference>
<protein>
    <recommendedName>
        <fullName evidence="20">Sodium/calcium exchanger membrane region domain-containing protein</fullName>
    </recommendedName>
</protein>
<keyword evidence="6" id="KW-0109">Calcium transport</keyword>
<keyword evidence="9" id="KW-0106">Calcium</keyword>
<keyword evidence="16" id="KW-0739">Sodium transport</keyword>
<keyword evidence="15 19" id="KW-0472">Membrane</keyword>
<dbReference type="GO" id="GO:0008273">
    <property type="term" value="F:calcium, potassium:sodium antiporter activity"/>
    <property type="evidence" value="ECO:0007669"/>
    <property type="project" value="TreeGrafter"/>
</dbReference>